<dbReference type="AlphaFoldDB" id="A0A3E1NQG6"/>
<organism evidence="1 2">
    <name type="scientific">Deminuibacter soli</name>
    <dbReference type="NCBI Taxonomy" id="2291815"/>
    <lineage>
        <taxon>Bacteria</taxon>
        <taxon>Pseudomonadati</taxon>
        <taxon>Bacteroidota</taxon>
        <taxon>Chitinophagia</taxon>
        <taxon>Chitinophagales</taxon>
        <taxon>Chitinophagaceae</taxon>
        <taxon>Deminuibacter</taxon>
    </lineage>
</organism>
<keyword evidence="2" id="KW-1185">Reference proteome</keyword>
<evidence type="ECO:0000313" key="2">
    <source>
        <dbReference type="Proteomes" id="UP000261284"/>
    </source>
</evidence>
<dbReference type="Proteomes" id="UP000261284">
    <property type="component" value="Unassembled WGS sequence"/>
</dbReference>
<accession>A0A3E1NQG6</accession>
<evidence type="ECO:0000313" key="1">
    <source>
        <dbReference type="EMBL" id="RFM30165.1"/>
    </source>
</evidence>
<dbReference type="EMBL" id="QTJU01000001">
    <property type="protein sequence ID" value="RFM30165.1"/>
    <property type="molecule type" value="Genomic_DNA"/>
</dbReference>
<comment type="caution">
    <text evidence="1">The sequence shown here is derived from an EMBL/GenBank/DDBJ whole genome shotgun (WGS) entry which is preliminary data.</text>
</comment>
<gene>
    <name evidence="1" type="ORF">DXN05_04110</name>
</gene>
<name>A0A3E1NQG6_9BACT</name>
<sequence>MDAQSANVKLQHHNQHKKVFGVSGKNNVRKVSYTVQMDFSAFRINVLSICTNWYVNCTVRTNQNHVHMKRKWKLKEKWTRAVVRLTGSRAKKSKVMKDGFEIIQEVDAIEDAAYYFPKS</sequence>
<reference evidence="1 2" key="1">
    <citation type="submission" date="2018-08" db="EMBL/GenBank/DDBJ databases">
        <title>Chitinophagaceae sp. K23C18032701, a novel bacterium isolated from forest soil.</title>
        <authorList>
            <person name="Wang C."/>
        </authorList>
    </citation>
    <scope>NUCLEOTIDE SEQUENCE [LARGE SCALE GENOMIC DNA]</scope>
    <source>
        <strain evidence="1 2">K23C18032701</strain>
    </source>
</reference>
<proteinExistence type="predicted"/>
<protein>
    <submittedName>
        <fullName evidence="1">Uncharacterized protein</fullName>
    </submittedName>
</protein>